<organism evidence="3 4">
    <name type="scientific">Desulfosarcina ovata subsp. sediminis</name>
    <dbReference type="NCBI Taxonomy" id="885957"/>
    <lineage>
        <taxon>Bacteria</taxon>
        <taxon>Pseudomonadati</taxon>
        <taxon>Thermodesulfobacteriota</taxon>
        <taxon>Desulfobacteria</taxon>
        <taxon>Desulfobacterales</taxon>
        <taxon>Desulfosarcinaceae</taxon>
        <taxon>Desulfosarcina</taxon>
    </lineage>
</organism>
<feature type="domain" description="2Fe-2S ferredoxin-type" evidence="2">
    <location>
        <begin position="2"/>
        <end position="79"/>
    </location>
</feature>
<dbReference type="InterPro" id="IPR012675">
    <property type="entry name" value="Beta-grasp_dom_sf"/>
</dbReference>
<dbReference type="Gene3D" id="3.90.1170.50">
    <property type="entry name" value="Aldehyde oxidase/xanthine dehydrogenase, a/b hammerhead"/>
    <property type="match status" value="1"/>
</dbReference>
<gene>
    <name evidence="3" type="primary">mop_2</name>
    <name evidence="3" type="ORF">DSCO28_16460</name>
</gene>
<dbReference type="PANTHER" id="PTHR11908:SF157">
    <property type="entry name" value="XANTHINE DEHYDROGENASE SUBUNIT D-RELATED"/>
    <property type="match status" value="1"/>
</dbReference>
<dbReference type="InterPro" id="IPR036856">
    <property type="entry name" value="Ald_Oxase/Xan_DH_a/b_sf"/>
</dbReference>
<dbReference type="GO" id="GO:0005506">
    <property type="term" value="F:iron ion binding"/>
    <property type="evidence" value="ECO:0007669"/>
    <property type="project" value="InterPro"/>
</dbReference>
<dbReference type="Pfam" id="PF01315">
    <property type="entry name" value="Ald_Xan_dh_C"/>
    <property type="match status" value="1"/>
</dbReference>
<proteinExistence type="inferred from homology"/>
<dbReference type="EMBL" id="AP021876">
    <property type="protein sequence ID" value="BBO81080.1"/>
    <property type="molecule type" value="Genomic_DNA"/>
</dbReference>
<dbReference type="InterPro" id="IPR046867">
    <property type="entry name" value="AldOxase/xan_DH_MoCoBD2"/>
</dbReference>
<dbReference type="InterPro" id="IPR016208">
    <property type="entry name" value="Ald_Oxase/xanthine_DH-like"/>
</dbReference>
<accession>A0A5K7ZPS4</accession>
<dbReference type="InterPro" id="IPR036010">
    <property type="entry name" value="2Fe-2S_ferredoxin-like_sf"/>
</dbReference>
<dbReference type="GO" id="GO:0051536">
    <property type="term" value="F:iron-sulfur cluster binding"/>
    <property type="evidence" value="ECO:0007669"/>
    <property type="project" value="InterPro"/>
</dbReference>
<dbReference type="Gene3D" id="1.10.150.120">
    <property type="entry name" value="[2Fe-2S]-binding domain"/>
    <property type="match status" value="1"/>
</dbReference>
<sequence>MKKIRFTVNGIQHEWIGDSKTVLLDLLRENLRLTGAKQSCDRKGQCGACTVIINKEAKQACLVRLKDLDDANVITIEGIGTPDNPHLIQEAFVLAGAVQCGFCTPGMIMAAKALLDRHPDPNDDQIVQALRRNLCRCTGYKKIIEAVKLAGRFIRGEVRPDDIRPQPDQNNMMGISWPRPSGMAKACGTAHFTADFHLQGALELAVLRSTVPHARIVAIDTSAAMAFPGVVGVMTAADIKGTNRLKYLVPDRPVLCEYKVHYIGDPIVVVAAETQSQAETALAAINVALEPLPVMENPQSSLAEDAVPIHDEFPNLCYEQPQIKSQAEEALNTSAAVIEAHFQTQVNHQAPLEPEATIAFWEEADDSEEKDSLVIIGRSINIHYHLGMLQQALGWENMKYIEAYSGGQFGIKIDVISEGIAGAAAIHFRRPIRYIPTLTESMLMTSKRHAFQLDVKLGADERGYLTAYCNDFIIDKGAYYSIGHVVAYRSLLMLSGSYHIPNVKARARMVYTNNPWGSAARGAGPPQVNFALECAMDMLADKTGIDPLEFRLRNSLQPGQSKSTGRVVSQWPLPELIESIRPHYQRAIENAKPFRAGKIRRGVGIATGSFGIGGPGDISVASVELNDDGGISIYAAAADPGEGNDSMLSQLTAQFMGIPIQRIRLNTRDTDQTAASGPAAGSRITYMIGGALINALTHLKTAIQETGAKTGAELEKAGKARRYLGQKKNEDAGPLDPHTGQGPSFESQVHAVQLAELEVDMETGKVKMLKMTTAVDAGPVINPLNLTGQIEGGMDMGVGYALREQYIPGKTKDWVTFKFPTIRDHFEMETIIRETPRPNGPLGATGIGEMCMVPTAPAVINAIKNATGIWIIDLPATPDKIKSALEAIARHQ</sequence>
<dbReference type="Pfam" id="PF20256">
    <property type="entry name" value="MoCoBD_2"/>
    <property type="match status" value="1"/>
</dbReference>
<dbReference type="CDD" id="cd00207">
    <property type="entry name" value="fer2"/>
    <property type="match status" value="1"/>
</dbReference>
<dbReference type="GO" id="GO:0016491">
    <property type="term" value="F:oxidoreductase activity"/>
    <property type="evidence" value="ECO:0007669"/>
    <property type="project" value="InterPro"/>
</dbReference>
<dbReference type="Proteomes" id="UP000425960">
    <property type="component" value="Chromosome"/>
</dbReference>
<dbReference type="KEGG" id="dov:DSCO28_16460"/>
<dbReference type="InterPro" id="IPR037165">
    <property type="entry name" value="AldOxase/xan_DH_Mopterin-bd_sf"/>
</dbReference>
<dbReference type="SUPFAM" id="SSF54665">
    <property type="entry name" value="CO dehydrogenase molybdoprotein N-domain-like"/>
    <property type="match status" value="1"/>
</dbReference>
<evidence type="ECO:0000259" key="2">
    <source>
        <dbReference type="PROSITE" id="PS51085"/>
    </source>
</evidence>
<evidence type="ECO:0000313" key="4">
    <source>
        <dbReference type="Proteomes" id="UP000425960"/>
    </source>
</evidence>
<dbReference type="SUPFAM" id="SSF47741">
    <property type="entry name" value="CO dehydrogenase ISP C-domain like"/>
    <property type="match status" value="1"/>
</dbReference>
<name>A0A5K7ZPS4_9BACT</name>
<dbReference type="InterPro" id="IPR036884">
    <property type="entry name" value="2Fe-2S-bd_dom_sf"/>
</dbReference>
<dbReference type="Gene3D" id="3.30.365.10">
    <property type="entry name" value="Aldehyde oxidase/xanthine dehydrogenase, molybdopterin binding domain"/>
    <property type="match status" value="4"/>
</dbReference>
<dbReference type="InterPro" id="IPR008274">
    <property type="entry name" value="AldOxase/xan_DH_MoCoBD1"/>
</dbReference>
<dbReference type="InterPro" id="IPR001041">
    <property type="entry name" value="2Fe-2S_ferredoxin-type"/>
</dbReference>
<evidence type="ECO:0000313" key="3">
    <source>
        <dbReference type="EMBL" id="BBO81080.1"/>
    </source>
</evidence>
<protein>
    <submittedName>
        <fullName evidence="3">Aldehyde oxidoreductase</fullName>
    </submittedName>
</protein>
<reference evidence="3 4" key="1">
    <citation type="submission" date="2019-11" db="EMBL/GenBank/DDBJ databases">
        <title>Comparative genomics of hydrocarbon-degrading Desulfosarcina strains.</title>
        <authorList>
            <person name="Watanabe M."/>
            <person name="Kojima H."/>
            <person name="Fukui M."/>
        </authorList>
    </citation>
    <scope>NUCLEOTIDE SEQUENCE [LARGE SCALE GENOMIC DNA]</scope>
    <source>
        <strain evidence="3 4">28bB2T</strain>
    </source>
</reference>
<dbReference type="RefSeq" id="WP_155321879.1">
    <property type="nucleotide sequence ID" value="NZ_AP021876.1"/>
</dbReference>
<dbReference type="Pfam" id="PF02738">
    <property type="entry name" value="MoCoBD_1"/>
    <property type="match status" value="1"/>
</dbReference>
<dbReference type="InterPro" id="IPR002888">
    <property type="entry name" value="2Fe-2S-bd"/>
</dbReference>
<dbReference type="SUPFAM" id="SSF56003">
    <property type="entry name" value="Molybdenum cofactor-binding domain"/>
    <property type="match status" value="1"/>
</dbReference>
<dbReference type="Gene3D" id="3.10.20.30">
    <property type="match status" value="1"/>
</dbReference>
<dbReference type="SMART" id="SM01008">
    <property type="entry name" value="Ald_Xan_dh_C"/>
    <property type="match status" value="1"/>
</dbReference>
<dbReference type="Pfam" id="PF00111">
    <property type="entry name" value="Fer2"/>
    <property type="match status" value="1"/>
</dbReference>
<dbReference type="PANTHER" id="PTHR11908">
    <property type="entry name" value="XANTHINE DEHYDROGENASE"/>
    <property type="match status" value="1"/>
</dbReference>
<dbReference type="PROSITE" id="PS51085">
    <property type="entry name" value="2FE2S_FER_2"/>
    <property type="match status" value="1"/>
</dbReference>
<dbReference type="InterPro" id="IPR000674">
    <property type="entry name" value="Ald_Oxase/Xan_DH_a/b"/>
</dbReference>
<comment type="similarity">
    <text evidence="1">Belongs to the xanthine dehydrogenase family.</text>
</comment>
<dbReference type="SUPFAM" id="SSF54292">
    <property type="entry name" value="2Fe-2S ferredoxin-like"/>
    <property type="match status" value="1"/>
</dbReference>
<dbReference type="AlphaFoldDB" id="A0A5K7ZPS4"/>
<dbReference type="Pfam" id="PF01799">
    <property type="entry name" value="Fer2_2"/>
    <property type="match status" value="1"/>
</dbReference>
<evidence type="ECO:0000256" key="1">
    <source>
        <dbReference type="ARBA" id="ARBA00006849"/>
    </source>
</evidence>